<dbReference type="Gene3D" id="1.25.40.10">
    <property type="entry name" value="Tetratricopeptide repeat domain"/>
    <property type="match status" value="1"/>
</dbReference>
<accession>A0A0S4R023</accession>
<keyword evidence="2" id="KW-1185">Reference proteome</keyword>
<dbReference type="InterPro" id="IPR011990">
    <property type="entry name" value="TPR-like_helical_dom_sf"/>
</dbReference>
<dbReference type="SUPFAM" id="SSF48452">
    <property type="entry name" value="TPR-like"/>
    <property type="match status" value="1"/>
</dbReference>
<evidence type="ECO:0000313" key="1">
    <source>
        <dbReference type="EMBL" id="CUU61127.1"/>
    </source>
</evidence>
<dbReference type="AlphaFoldDB" id="A0A0S4R023"/>
<reference evidence="2" key="1">
    <citation type="submission" date="2015-11" db="EMBL/GenBank/DDBJ databases">
        <authorList>
            <person name="Varghese N."/>
        </authorList>
    </citation>
    <scope>NUCLEOTIDE SEQUENCE [LARGE SCALE GENOMIC DNA]</scope>
    <source>
        <strain evidence="2">DSM 45899</strain>
    </source>
</reference>
<sequence length="422" mass="46477">MANDSSTDGQRPAWARRLREERDARGWSQADAVRALRGHAGATALTSDSNLVRNWKRWEAGETVPDDFYKPLLAKTFGTVTGALFPAPKAPSSEEDLLAATGMGTLEIVSRMRMSDLGQGTLDALAITTERLCCEYASSPSLQLQVEGRAWLGRITGLLDQRLTLAQHRELLMQAGWLALLVGCVEYDLGDKRGAEATRRAAMSLGNEAGQAEISGWAHEMQAWYCLTQGDYRGTIVAGEAGQHVAPNSGVAVQLAAQRAKAWARIGDRRQVEVALDQGRSMLEKLPYPDNIENHFVVDPAKFDFYAMDCYRILGEDRLAETYARHVIEAGTDFSGRERSPMRNAEARITLGVVAARQDDVDQAVAYGQRALQGDRQSIPSLLMCSRELSTVLQERHPDNAEVRDYLDNLRDVASLPAQTND</sequence>
<dbReference type="RefSeq" id="WP_242666609.1">
    <property type="nucleotide sequence ID" value="NZ_FAOZ01000057.1"/>
</dbReference>
<protein>
    <recommendedName>
        <fullName evidence="3">HTH cro/C1-type domain-containing protein</fullName>
    </recommendedName>
</protein>
<evidence type="ECO:0000313" key="2">
    <source>
        <dbReference type="Proteomes" id="UP000198802"/>
    </source>
</evidence>
<organism evidence="1 2">
    <name type="scientific">Parafrankia irregularis</name>
    <dbReference type="NCBI Taxonomy" id="795642"/>
    <lineage>
        <taxon>Bacteria</taxon>
        <taxon>Bacillati</taxon>
        <taxon>Actinomycetota</taxon>
        <taxon>Actinomycetes</taxon>
        <taxon>Frankiales</taxon>
        <taxon>Frankiaceae</taxon>
        <taxon>Parafrankia</taxon>
    </lineage>
</organism>
<evidence type="ECO:0008006" key="3">
    <source>
        <dbReference type="Google" id="ProtNLM"/>
    </source>
</evidence>
<dbReference type="Proteomes" id="UP000198802">
    <property type="component" value="Unassembled WGS sequence"/>
</dbReference>
<proteinExistence type="predicted"/>
<gene>
    <name evidence="1" type="ORF">Ga0074812_15717</name>
</gene>
<name>A0A0S4R023_9ACTN</name>
<dbReference type="EMBL" id="FAOZ01000057">
    <property type="protein sequence ID" value="CUU61127.1"/>
    <property type="molecule type" value="Genomic_DNA"/>
</dbReference>